<dbReference type="GO" id="GO:0003729">
    <property type="term" value="F:mRNA binding"/>
    <property type="evidence" value="ECO:0007669"/>
    <property type="project" value="InterPro"/>
</dbReference>
<dbReference type="InterPro" id="IPR044179">
    <property type="entry name" value="PPR5-like"/>
</dbReference>
<accession>A0AA38P6D9</accession>
<name>A0AA38P6D9_9AGAR</name>
<reference evidence="2" key="1">
    <citation type="submission" date="2022-08" db="EMBL/GenBank/DDBJ databases">
        <authorList>
            <consortium name="DOE Joint Genome Institute"/>
            <person name="Min B."/>
            <person name="Riley R."/>
            <person name="Sierra-Patev S."/>
            <person name="Naranjo-Ortiz M."/>
            <person name="Looney B."/>
            <person name="Konkel Z."/>
            <person name="Slot J.C."/>
            <person name="Sakamoto Y."/>
            <person name="Steenwyk J.L."/>
            <person name="Rokas A."/>
            <person name="Carro J."/>
            <person name="Camarero S."/>
            <person name="Ferreira P."/>
            <person name="Molpeceres G."/>
            <person name="Ruiz-Duenas F.J."/>
            <person name="Serrano A."/>
            <person name="Henrissat B."/>
            <person name="Drula E."/>
            <person name="Hughes K.W."/>
            <person name="Mata J.L."/>
            <person name="Ishikawa N.K."/>
            <person name="Vargas-Isla R."/>
            <person name="Ushijima S."/>
            <person name="Smith C.A."/>
            <person name="Ahrendt S."/>
            <person name="Andreopoulos W."/>
            <person name="He G."/>
            <person name="Labutti K."/>
            <person name="Lipzen A."/>
            <person name="Ng V."/>
            <person name="Sandor L."/>
            <person name="Barry K."/>
            <person name="Martinez A.T."/>
            <person name="Xiao Y."/>
            <person name="Gibbons J.G."/>
            <person name="Terashima K."/>
            <person name="Hibbett D.S."/>
            <person name="Grigoriev I.V."/>
        </authorList>
    </citation>
    <scope>NUCLEOTIDE SEQUENCE</scope>
    <source>
        <strain evidence="2">TFB9207</strain>
    </source>
</reference>
<evidence type="ECO:0000256" key="1">
    <source>
        <dbReference type="ARBA" id="ARBA00007626"/>
    </source>
</evidence>
<dbReference type="AlphaFoldDB" id="A0AA38P6D9"/>
<evidence type="ECO:0000313" key="3">
    <source>
        <dbReference type="Proteomes" id="UP001163846"/>
    </source>
</evidence>
<proteinExistence type="inferred from homology"/>
<dbReference type="Gene3D" id="1.25.40.10">
    <property type="entry name" value="Tetratricopeptide repeat domain"/>
    <property type="match status" value="1"/>
</dbReference>
<keyword evidence="3" id="KW-1185">Reference proteome</keyword>
<evidence type="ECO:0000313" key="2">
    <source>
        <dbReference type="EMBL" id="KAJ3837172.1"/>
    </source>
</evidence>
<comment type="caution">
    <text evidence="2">The sequence shown here is derived from an EMBL/GenBank/DDBJ whole genome shotgun (WGS) entry which is preliminary data.</text>
</comment>
<dbReference type="EMBL" id="MU806265">
    <property type="protein sequence ID" value="KAJ3837172.1"/>
    <property type="molecule type" value="Genomic_DNA"/>
</dbReference>
<dbReference type="InterPro" id="IPR011990">
    <property type="entry name" value="TPR-like_helical_dom_sf"/>
</dbReference>
<comment type="similarity">
    <text evidence="1">Belongs to the PPR family. P subfamily.</text>
</comment>
<dbReference type="PANTHER" id="PTHR47874:SF4">
    <property type="entry name" value="EXPRESSED PROTEIN"/>
    <property type="match status" value="1"/>
</dbReference>
<dbReference type="PANTHER" id="PTHR47874">
    <property type="entry name" value="EXPRESSED PROTEIN"/>
    <property type="match status" value="1"/>
</dbReference>
<evidence type="ECO:0008006" key="4">
    <source>
        <dbReference type="Google" id="ProtNLM"/>
    </source>
</evidence>
<dbReference type="Proteomes" id="UP001163846">
    <property type="component" value="Unassembled WGS sequence"/>
</dbReference>
<gene>
    <name evidence="2" type="ORF">F5878DRAFT_228196</name>
</gene>
<organism evidence="2 3">
    <name type="scientific">Lentinula raphanica</name>
    <dbReference type="NCBI Taxonomy" id="153919"/>
    <lineage>
        <taxon>Eukaryota</taxon>
        <taxon>Fungi</taxon>
        <taxon>Dikarya</taxon>
        <taxon>Basidiomycota</taxon>
        <taxon>Agaricomycotina</taxon>
        <taxon>Agaricomycetes</taxon>
        <taxon>Agaricomycetidae</taxon>
        <taxon>Agaricales</taxon>
        <taxon>Marasmiineae</taxon>
        <taxon>Omphalotaceae</taxon>
        <taxon>Lentinula</taxon>
    </lineage>
</organism>
<protein>
    <recommendedName>
        <fullName evidence="4">Pentatricopeptide repeat protein</fullName>
    </recommendedName>
</protein>
<sequence length="658" mass="75034">MLRASSLGPILSLTYRLCLEQCQRPHQAVFTLHRRQNRLSYMSTVSHISHNSEDGGILEIPFGVHASSGSVRTDTVLKNTKAHGRDASENKKTKQTATEDSKMNLIQVMLEREREIQKTLKNEKDLYVRQALPYTTGKYQSSIQPLYGGKFKRGTSYEKLPSSDTTTKILDYKGGGDQRVLAQDASHQPMSEEDVYYHLCHVIATTTNVEDAWSAYSTLLTMPSPKNQPYGTPPIPFAHLHRLCRLLSQNRPRTRIQFLRLLSILYTIRKHGGMLQTFEWNALISNAGTGWRGSKAKDFHLALHIFDDMVSGEPPGSSFSMSDYPPLDIPPLPLKPDIYTYNILLSIASETLYGRAIGRATAMLRASGLSPDRITHLSLLVYFTYTNQLPGVRSTLVKMRQQGLELGLDGINACIWAYGRNCRLEWAEDIYRVLRHNILPEDEEIIDPIRKNLQDECIDISPTMMPNVITYGTMIQLMAWNGNLTRTYTVLMEMLSSLNMEPGAPLVRDDDGEIQYTTYGALYISFRSLFLGFARHGIHHTRRSRSEHVPPDKKWTISNLQAIFDTYIGLTDPIPPSWNMIYWIMVAFDRTSDHDVALMRTAWTRLEGQFKGPWGGPGHRLRVLREMLFSSDAEAYLRRYGFRTAPRKSRTYLQRQIS</sequence>